<organism evidence="1 2">
    <name type="scientific">Thermosulfidibacter takaii (strain DSM 17441 / JCM 13301 / NBRC 103674 / ABI70S6)</name>
    <dbReference type="NCBI Taxonomy" id="1298851"/>
    <lineage>
        <taxon>Bacteria</taxon>
        <taxon>Pseudomonadati</taxon>
        <taxon>Thermosulfidibacterota</taxon>
        <taxon>Thermosulfidibacteria</taxon>
        <taxon>Thermosulfidibacterales</taxon>
        <taxon>Thermosulfidibacteraceae</taxon>
    </lineage>
</organism>
<proteinExistence type="predicted"/>
<dbReference type="Pfam" id="PF21965">
    <property type="entry name" value="SAMP2"/>
    <property type="match status" value="1"/>
</dbReference>
<dbReference type="KEGG" id="ttk:TST_0664"/>
<dbReference type="RefSeq" id="WP_068549464.1">
    <property type="nucleotide sequence ID" value="NZ_AP013035.1"/>
</dbReference>
<dbReference type="Gene3D" id="3.10.20.30">
    <property type="match status" value="1"/>
</dbReference>
<reference evidence="2" key="1">
    <citation type="journal article" date="2018" name="Science">
        <title>A primordial and reversible TCA cycle in a facultatively chemolithoautotrophic thermophile.</title>
        <authorList>
            <person name="Nunoura T."/>
            <person name="Chikaraishi Y."/>
            <person name="Izaki R."/>
            <person name="Suwa T."/>
            <person name="Sato T."/>
            <person name="Harada T."/>
            <person name="Mori K."/>
            <person name="Kato Y."/>
            <person name="Miyazaki M."/>
            <person name="Shimamura S."/>
            <person name="Yanagawa K."/>
            <person name="Shuto A."/>
            <person name="Ohkouchi N."/>
            <person name="Fujita N."/>
            <person name="Takaki Y."/>
            <person name="Atomi H."/>
            <person name="Takai K."/>
        </authorList>
    </citation>
    <scope>NUCLEOTIDE SEQUENCE [LARGE SCALE GENOMIC DNA]</scope>
    <source>
        <strain evidence="2">DSM 17441 / JCM 13301 / NBRC 103674 / ABI70S6</strain>
    </source>
</reference>
<keyword evidence="2" id="KW-1185">Reference proteome</keyword>
<protein>
    <submittedName>
        <fullName evidence="1">Sulfur carrier protein</fullName>
    </submittedName>
</protein>
<dbReference type="Proteomes" id="UP000063234">
    <property type="component" value="Chromosome"/>
</dbReference>
<evidence type="ECO:0000313" key="1">
    <source>
        <dbReference type="EMBL" id="BAT71470.1"/>
    </source>
</evidence>
<sequence length="64" mass="7309">MILVRYMGKTKQVPVEKIKLERCLLELGINPEDVLVLKDGKLLTEDKWLKSGDEIEVIEVVSRG</sequence>
<dbReference type="EMBL" id="AP013035">
    <property type="protein sequence ID" value="BAT71470.1"/>
    <property type="molecule type" value="Genomic_DNA"/>
</dbReference>
<accession>A0A0S3QT21</accession>
<dbReference type="STRING" id="1298851.TST_0664"/>
<dbReference type="InterPro" id="IPR053833">
    <property type="entry name" value="SAMP2"/>
</dbReference>
<name>A0A0S3QT21_THET7</name>
<dbReference type="SUPFAM" id="SSF54285">
    <property type="entry name" value="MoaD/ThiS"/>
    <property type="match status" value="1"/>
</dbReference>
<dbReference type="InterPro" id="IPR016155">
    <property type="entry name" value="Mopterin_synth/thiamin_S_b"/>
</dbReference>
<dbReference type="AlphaFoldDB" id="A0A0S3QT21"/>
<dbReference type="InterPro" id="IPR012675">
    <property type="entry name" value="Beta-grasp_dom_sf"/>
</dbReference>
<dbReference type="OrthoDB" id="1716759at2"/>
<evidence type="ECO:0000313" key="2">
    <source>
        <dbReference type="Proteomes" id="UP000063234"/>
    </source>
</evidence>
<gene>
    <name evidence="1" type="ORF">TST_0664</name>
</gene>